<sequence length="52" mass="6019">MKLGRLSIFVVITIAAYIFNHYYLEIKPFPFTGIYLGAWLFVGFVGLYVDKL</sequence>
<protein>
    <submittedName>
        <fullName evidence="2">Uncharacterized protein</fullName>
    </submittedName>
</protein>
<evidence type="ECO:0000256" key="1">
    <source>
        <dbReference type="SAM" id="Phobius"/>
    </source>
</evidence>
<keyword evidence="1" id="KW-0472">Membrane</keyword>
<proteinExistence type="predicted"/>
<keyword evidence="1" id="KW-0812">Transmembrane</keyword>
<comment type="caution">
    <text evidence="2">The sequence shown here is derived from an EMBL/GenBank/DDBJ whole genome shotgun (WGS) entry which is preliminary data.</text>
</comment>
<dbReference type="EMBL" id="BARU01014753">
    <property type="protein sequence ID" value="GAH36403.1"/>
    <property type="molecule type" value="Genomic_DNA"/>
</dbReference>
<keyword evidence="1" id="KW-1133">Transmembrane helix</keyword>
<feature type="transmembrane region" description="Helical" evidence="1">
    <location>
        <begin position="6"/>
        <end position="24"/>
    </location>
</feature>
<dbReference type="AlphaFoldDB" id="X1GTQ8"/>
<reference evidence="2" key="1">
    <citation type="journal article" date="2014" name="Front. Microbiol.">
        <title>High frequency of phylogenetically diverse reductive dehalogenase-homologous genes in deep subseafloor sedimentary metagenomes.</title>
        <authorList>
            <person name="Kawai M."/>
            <person name="Futagami T."/>
            <person name="Toyoda A."/>
            <person name="Takaki Y."/>
            <person name="Nishi S."/>
            <person name="Hori S."/>
            <person name="Arai W."/>
            <person name="Tsubouchi T."/>
            <person name="Morono Y."/>
            <person name="Uchiyama I."/>
            <person name="Ito T."/>
            <person name="Fujiyama A."/>
            <person name="Inagaki F."/>
            <person name="Takami H."/>
        </authorList>
    </citation>
    <scope>NUCLEOTIDE SEQUENCE</scope>
    <source>
        <strain evidence="2">Expedition CK06-06</strain>
    </source>
</reference>
<feature type="transmembrane region" description="Helical" evidence="1">
    <location>
        <begin position="31"/>
        <end position="49"/>
    </location>
</feature>
<organism evidence="2">
    <name type="scientific">marine sediment metagenome</name>
    <dbReference type="NCBI Taxonomy" id="412755"/>
    <lineage>
        <taxon>unclassified sequences</taxon>
        <taxon>metagenomes</taxon>
        <taxon>ecological metagenomes</taxon>
    </lineage>
</organism>
<gene>
    <name evidence="2" type="ORF">S03H2_25843</name>
</gene>
<name>X1GTQ8_9ZZZZ</name>
<evidence type="ECO:0000313" key="2">
    <source>
        <dbReference type="EMBL" id="GAH36403.1"/>
    </source>
</evidence>
<accession>X1GTQ8</accession>